<dbReference type="Pfam" id="PF16177">
    <property type="entry name" value="ACAS_N"/>
    <property type="match status" value="1"/>
</dbReference>
<dbReference type="InterPro" id="IPR042099">
    <property type="entry name" value="ANL_N_sf"/>
</dbReference>
<dbReference type="AlphaFoldDB" id="A0A9P3G9V0"/>
<proteinExistence type="inferred from homology"/>
<dbReference type="SUPFAM" id="SSF56801">
    <property type="entry name" value="Acetyl-CoA synthetase-like"/>
    <property type="match status" value="1"/>
</dbReference>
<dbReference type="GO" id="GO:0030729">
    <property type="term" value="F:acetoacetate-CoA ligase activity"/>
    <property type="evidence" value="ECO:0007669"/>
    <property type="project" value="InterPro"/>
</dbReference>
<protein>
    <submittedName>
        <fullName evidence="3">Acetoacetate-CoA ligase</fullName>
    </submittedName>
</protein>
<dbReference type="InterPro" id="IPR045851">
    <property type="entry name" value="AMP-bd_C_sf"/>
</dbReference>
<dbReference type="PANTHER" id="PTHR42921">
    <property type="entry name" value="ACETOACETYL-COA SYNTHETASE"/>
    <property type="match status" value="1"/>
</dbReference>
<dbReference type="InterPro" id="IPR005914">
    <property type="entry name" value="Acac_CoA_synth"/>
</dbReference>
<comment type="similarity">
    <text evidence="1">Belongs to the ATP-dependent AMP-binding enzyme family.</text>
</comment>
<evidence type="ECO:0000259" key="2">
    <source>
        <dbReference type="PROSITE" id="PS00028"/>
    </source>
</evidence>
<evidence type="ECO:0000313" key="3">
    <source>
        <dbReference type="EMBL" id="GJE90605.1"/>
    </source>
</evidence>
<dbReference type="Gene3D" id="3.30.300.30">
    <property type="match status" value="1"/>
</dbReference>
<gene>
    <name evidence="3" type="ORF">PsYK624_067490</name>
</gene>
<dbReference type="InterPro" id="IPR000873">
    <property type="entry name" value="AMP-dep_synth/lig_dom"/>
</dbReference>
<feature type="domain" description="C2H2-type" evidence="2">
    <location>
        <begin position="426"/>
        <end position="448"/>
    </location>
</feature>
<evidence type="ECO:0000313" key="4">
    <source>
        <dbReference type="Proteomes" id="UP000703269"/>
    </source>
</evidence>
<comment type="caution">
    <text evidence="3">The sequence shown here is derived from an EMBL/GenBank/DDBJ whole genome shotgun (WGS) entry which is preliminary data.</text>
</comment>
<dbReference type="InterPro" id="IPR032387">
    <property type="entry name" value="ACAS_N"/>
</dbReference>
<accession>A0A9P3G9V0</accession>
<dbReference type="Pfam" id="PF00501">
    <property type="entry name" value="AMP-binding"/>
    <property type="match status" value="1"/>
</dbReference>
<dbReference type="PROSITE" id="PS00455">
    <property type="entry name" value="AMP_BINDING"/>
    <property type="match status" value="1"/>
</dbReference>
<dbReference type="Proteomes" id="UP000703269">
    <property type="component" value="Unassembled WGS sequence"/>
</dbReference>
<sequence>MDSRFSQSRLIRTPKDPRSSRVEAFRVWVNTRHGLGLQNYQELHNYSVTDYTFWQDLWHYFNITYSVPPTAIVKEGRLPELRTWFPGARLNYAENVLRFNGDNIAVTAARETGHVAHYSFRELRRMVGEMAAAMRANGVRVGDRVAAVITNSVEALVVALATISIGAVFSSMAPDMGPQAILDRYGQVKPKLMFFDTEVVYAGKTSDLTQNVLEIVHGLFSDGLRRAVLLPSTKNGKEVAMPSTHPVCQSLADFLKSGDGRPLEFEQLPFDHPIFIVYSSGTTGPPKCIVHCAGGLLLNGMKEGAFASNLSQDQCFYQYTTTGWVVWNTTIPALACGTRIVLYDGSPFAPDIRSALKFINDQGVTVWGTSPRFFVELRASSIKPSEVAPFEALQTIACAGSPLTVPMFEWIQEAFGDVYLFSIYGCTDICGGFLTGVPNLPTHAGEIHGKALGMAVEIFDDLGESVEDAGVPGELVCTRPHPVMPLGFWGDSGDELLTKTYFGKYPGAWHQSDFAVKNPKTSGFVILGRSDGVLNPSGVRYGSAEIYGVLENLHGVISDALCIGQRRPQDSVERVLLFVKMPPGRYLDECLKARIRKAIRKDLSPRYLPAHMFQVKDIPYNANGKKVEVAVKRIVSGLNFKPSRTVVNPDCLKEYYKFRDYERAVMTETAEVKARL</sequence>
<dbReference type="InterPro" id="IPR020845">
    <property type="entry name" value="AMP-binding_CS"/>
</dbReference>
<reference evidence="3 4" key="1">
    <citation type="submission" date="2021-08" db="EMBL/GenBank/DDBJ databases">
        <title>Draft Genome Sequence of Phanerochaete sordida strain YK-624.</title>
        <authorList>
            <person name="Mori T."/>
            <person name="Dohra H."/>
            <person name="Suzuki T."/>
            <person name="Kawagishi H."/>
            <person name="Hirai H."/>
        </authorList>
    </citation>
    <scope>NUCLEOTIDE SEQUENCE [LARGE SCALE GENOMIC DNA]</scope>
    <source>
        <strain evidence="3 4">YK-624</strain>
    </source>
</reference>
<dbReference type="OrthoDB" id="10253869at2759"/>
<keyword evidence="3" id="KW-0436">Ligase</keyword>
<keyword evidence="4" id="KW-1185">Reference proteome</keyword>
<dbReference type="PROSITE" id="PS00028">
    <property type="entry name" value="ZINC_FINGER_C2H2_1"/>
    <property type="match status" value="1"/>
</dbReference>
<organism evidence="3 4">
    <name type="scientific">Phanerochaete sordida</name>
    <dbReference type="NCBI Taxonomy" id="48140"/>
    <lineage>
        <taxon>Eukaryota</taxon>
        <taxon>Fungi</taxon>
        <taxon>Dikarya</taxon>
        <taxon>Basidiomycota</taxon>
        <taxon>Agaricomycotina</taxon>
        <taxon>Agaricomycetes</taxon>
        <taxon>Polyporales</taxon>
        <taxon>Phanerochaetaceae</taxon>
        <taxon>Phanerochaete</taxon>
    </lineage>
</organism>
<dbReference type="NCBIfam" id="TIGR01217">
    <property type="entry name" value="ac_ac_CoA_syn"/>
    <property type="match status" value="1"/>
</dbReference>
<dbReference type="GO" id="GO:0006629">
    <property type="term" value="P:lipid metabolic process"/>
    <property type="evidence" value="ECO:0007669"/>
    <property type="project" value="InterPro"/>
</dbReference>
<dbReference type="NCBIfam" id="NF002937">
    <property type="entry name" value="PRK03584.1"/>
    <property type="match status" value="1"/>
</dbReference>
<dbReference type="EMBL" id="BPQB01000017">
    <property type="protein sequence ID" value="GJE90605.1"/>
    <property type="molecule type" value="Genomic_DNA"/>
</dbReference>
<dbReference type="Gene3D" id="3.40.50.12780">
    <property type="entry name" value="N-terminal domain of ligase-like"/>
    <property type="match status" value="1"/>
</dbReference>
<dbReference type="InterPro" id="IPR013087">
    <property type="entry name" value="Znf_C2H2_type"/>
</dbReference>
<evidence type="ECO:0000256" key="1">
    <source>
        <dbReference type="ARBA" id="ARBA00006432"/>
    </source>
</evidence>
<dbReference type="PANTHER" id="PTHR42921:SF4">
    <property type="entry name" value="ACETOACETYL-COA SYNTHASE (AFU_ORTHOLOGUE AFUA_8G04770)"/>
    <property type="match status" value="1"/>
</dbReference>
<name>A0A9P3G9V0_9APHY</name>